<feature type="domain" description="HTH cro/C1-type" evidence="1">
    <location>
        <begin position="9"/>
        <end position="62"/>
    </location>
</feature>
<dbReference type="InterPro" id="IPR001387">
    <property type="entry name" value="Cro/C1-type_HTH"/>
</dbReference>
<dbReference type="PANTHER" id="PTHR37038">
    <property type="entry name" value="TRANSCRIPTIONAL REGULATOR-RELATED"/>
    <property type="match status" value="1"/>
</dbReference>
<evidence type="ECO:0000313" key="3">
    <source>
        <dbReference type="Proteomes" id="UP000051074"/>
    </source>
</evidence>
<keyword evidence="3" id="KW-1185">Reference proteome</keyword>
<dbReference type="SMART" id="SM00530">
    <property type="entry name" value="HTH_XRE"/>
    <property type="match status" value="1"/>
</dbReference>
<dbReference type="SUPFAM" id="SSF47413">
    <property type="entry name" value="lambda repressor-like DNA-binding domains"/>
    <property type="match status" value="1"/>
</dbReference>
<dbReference type="GO" id="GO:0003677">
    <property type="term" value="F:DNA binding"/>
    <property type="evidence" value="ECO:0007669"/>
    <property type="project" value="InterPro"/>
</dbReference>
<dbReference type="STRING" id="1293597.FC20_GL000994"/>
<dbReference type="PROSITE" id="PS50943">
    <property type="entry name" value="HTH_CROC1"/>
    <property type="match status" value="1"/>
</dbReference>
<dbReference type="Proteomes" id="UP000051074">
    <property type="component" value="Unassembled WGS sequence"/>
</dbReference>
<dbReference type="AlphaFoldDB" id="A0A0R1MEG2"/>
<name>A0A0R1MEG2_9LACO</name>
<sequence>MMMKIGKLLRKVRVELGLTQKEMAGDIVSPAQYLRIEKDEQQIKLDDLLAILQKHDYDLGLFFTRLMLQCQLRQEALLDENKDGVKKAFYGCNLDSLEKLEINPHDQILLVEAETIKQVLGQRLDKSQTSKQKICQYFIDQDNWMENLESLKLFTIVLHIFNFEMVVFWMNELLDKYRQIEKYPEQIQIAVAKICISFMIRCHQEQSEQLIKPIVAFVDSFPAYPEFAICKLVAKYYQSLSVGDTDKAEKLNFALNEAGVADFFNFWWQ</sequence>
<accession>A0A0R1MEG2</accession>
<dbReference type="CDD" id="cd00093">
    <property type="entry name" value="HTH_XRE"/>
    <property type="match status" value="1"/>
</dbReference>
<dbReference type="PATRIC" id="fig|1293597.4.peg.1068"/>
<evidence type="ECO:0000259" key="1">
    <source>
        <dbReference type="PROSITE" id="PS50943"/>
    </source>
</evidence>
<comment type="caution">
    <text evidence="2">The sequence shown here is derived from an EMBL/GenBank/DDBJ whole genome shotgun (WGS) entry which is preliminary data.</text>
</comment>
<dbReference type="InterPro" id="IPR010982">
    <property type="entry name" value="Lambda_DNA-bd_dom_sf"/>
</dbReference>
<evidence type="ECO:0000313" key="2">
    <source>
        <dbReference type="EMBL" id="KRL03506.1"/>
    </source>
</evidence>
<gene>
    <name evidence="2" type="ORF">FC20_GL000994</name>
</gene>
<organism evidence="2 3">
    <name type="scientific">Lactobacillus equicursoris DSM 19284 = JCM 14600 = CIP 110162</name>
    <dbReference type="NCBI Taxonomy" id="1293597"/>
    <lineage>
        <taxon>Bacteria</taxon>
        <taxon>Bacillati</taxon>
        <taxon>Bacillota</taxon>
        <taxon>Bacilli</taxon>
        <taxon>Lactobacillales</taxon>
        <taxon>Lactobacillaceae</taxon>
        <taxon>Lactobacillus</taxon>
    </lineage>
</organism>
<reference evidence="2 3" key="1">
    <citation type="journal article" date="2015" name="Genome Announc.">
        <title>Expanding the biotechnology potential of lactobacilli through comparative genomics of 213 strains and associated genera.</title>
        <authorList>
            <person name="Sun Z."/>
            <person name="Harris H.M."/>
            <person name="McCann A."/>
            <person name="Guo C."/>
            <person name="Argimon S."/>
            <person name="Zhang W."/>
            <person name="Yang X."/>
            <person name="Jeffery I.B."/>
            <person name="Cooney J.C."/>
            <person name="Kagawa T.F."/>
            <person name="Liu W."/>
            <person name="Song Y."/>
            <person name="Salvetti E."/>
            <person name="Wrobel A."/>
            <person name="Rasinkangas P."/>
            <person name="Parkhill J."/>
            <person name="Rea M.C."/>
            <person name="O'Sullivan O."/>
            <person name="Ritari J."/>
            <person name="Douillard F.P."/>
            <person name="Paul Ross R."/>
            <person name="Yang R."/>
            <person name="Briner A.E."/>
            <person name="Felis G.E."/>
            <person name="de Vos W.M."/>
            <person name="Barrangou R."/>
            <person name="Klaenhammer T.R."/>
            <person name="Caufield P.W."/>
            <person name="Cui Y."/>
            <person name="Zhang H."/>
            <person name="O'Toole P.W."/>
        </authorList>
    </citation>
    <scope>NUCLEOTIDE SEQUENCE [LARGE SCALE GENOMIC DNA]</scope>
    <source>
        <strain evidence="2 3">DSM 19284</strain>
    </source>
</reference>
<protein>
    <submittedName>
        <fullName evidence="2">Xre family transcriptional regulator</fullName>
    </submittedName>
</protein>
<dbReference type="InterPro" id="IPR053163">
    <property type="entry name" value="HTH-type_regulator_Rgg"/>
</dbReference>
<dbReference type="Pfam" id="PF01381">
    <property type="entry name" value="HTH_3"/>
    <property type="match status" value="1"/>
</dbReference>
<dbReference type="EMBL" id="AZDU01000003">
    <property type="protein sequence ID" value="KRL03506.1"/>
    <property type="molecule type" value="Genomic_DNA"/>
</dbReference>
<dbReference type="eggNOG" id="COG1396">
    <property type="taxonomic scope" value="Bacteria"/>
</dbReference>
<proteinExistence type="predicted"/>
<dbReference type="Gene3D" id="1.10.260.40">
    <property type="entry name" value="lambda repressor-like DNA-binding domains"/>
    <property type="match status" value="1"/>
</dbReference>